<dbReference type="InterPro" id="IPR042184">
    <property type="entry name" value="YqeY/Aim41_N"/>
</dbReference>
<dbReference type="SUPFAM" id="SSF89095">
    <property type="entry name" value="GatB/YqeY motif"/>
    <property type="match status" value="1"/>
</dbReference>
<sequence length="152" mass="16465">MGAQAELKSRIEESVKTAMRAGQQERRDALRLILAAIKQVEVDTRKDLSDADVLAILDKLGKQRRESIEQFAAAGRNELEAKERRELEIIAEFLPPPLSEAEIGALIDAAIAQAGASSIKDMGKVMNVLRPELQGRADMAAVSASVKTKLSG</sequence>
<dbReference type="Proteomes" id="UP000095342">
    <property type="component" value="Chromosome"/>
</dbReference>
<keyword evidence="1" id="KW-0808">Transferase</keyword>
<proteinExistence type="predicted"/>
<dbReference type="GO" id="GO:0016884">
    <property type="term" value="F:carbon-nitrogen ligase activity, with glutamine as amido-N-donor"/>
    <property type="evidence" value="ECO:0007669"/>
    <property type="project" value="InterPro"/>
</dbReference>
<dbReference type="Gene3D" id="1.10.10.410">
    <property type="match status" value="1"/>
</dbReference>
<dbReference type="Pfam" id="PF09424">
    <property type="entry name" value="YqeY"/>
    <property type="match status" value="1"/>
</dbReference>
<reference evidence="1 2" key="1">
    <citation type="submission" date="2016-09" db="EMBL/GenBank/DDBJ databases">
        <title>Acidihalobacter prosperus V6 (DSM14174).</title>
        <authorList>
            <person name="Khaleque H.N."/>
            <person name="Ramsay J.P."/>
            <person name="Murphy R.J.T."/>
            <person name="Kaksonen A.H."/>
            <person name="Boxall N.J."/>
            <person name="Watkin E.L.J."/>
        </authorList>
    </citation>
    <scope>NUCLEOTIDE SEQUENCE [LARGE SCALE GENOMIC DNA]</scope>
    <source>
        <strain evidence="1 2">V6</strain>
    </source>
</reference>
<evidence type="ECO:0000313" key="1">
    <source>
        <dbReference type="EMBL" id="AOV18149.1"/>
    </source>
</evidence>
<dbReference type="Gene3D" id="1.10.1510.10">
    <property type="entry name" value="Uncharacterised protein YqeY/AIM41 PF09424, N-terminal domain"/>
    <property type="match status" value="1"/>
</dbReference>
<dbReference type="InterPro" id="IPR003789">
    <property type="entry name" value="Asn/Gln_tRNA_amidoTrase-B-like"/>
</dbReference>
<dbReference type="KEGG" id="aaeo:BJI67_14745"/>
<dbReference type="PANTHER" id="PTHR28055">
    <property type="entry name" value="ALTERED INHERITANCE OF MITOCHONDRIA PROTEIN 41, MITOCHONDRIAL"/>
    <property type="match status" value="1"/>
</dbReference>
<keyword evidence="2" id="KW-1185">Reference proteome</keyword>
<gene>
    <name evidence="1" type="ORF">BJI67_14745</name>
</gene>
<evidence type="ECO:0000313" key="2">
    <source>
        <dbReference type="Proteomes" id="UP000095342"/>
    </source>
</evidence>
<dbReference type="GO" id="GO:0016740">
    <property type="term" value="F:transferase activity"/>
    <property type="evidence" value="ECO:0007669"/>
    <property type="project" value="UniProtKB-KW"/>
</dbReference>
<dbReference type="InterPro" id="IPR019004">
    <property type="entry name" value="YqeY/Aim41"/>
</dbReference>
<organism evidence="1 2">
    <name type="scientific">Acidihalobacter aeolianus</name>
    <dbReference type="NCBI Taxonomy" id="2792603"/>
    <lineage>
        <taxon>Bacteria</taxon>
        <taxon>Pseudomonadati</taxon>
        <taxon>Pseudomonadota</taxon>
        <taxon>Gammaproteobacteria</taxon>
        <taxon>Chromatiales</taxon>
        <taxon>Ectothiorhodospiraceae</taxon>
        <taxon>Acidihalobacter</taxon>
    </lineage>
</organism>
<dbReference type="PANTHER" id="PTHR28055:SF1">
    <property type="entry name" value="ALTERED INHERITANCE OF MITOCHONDRIA PROTEIN 41, MITOCHONDRIAL"/>
    <property type="match status" value="1"/>
</dbReference>
<accession>A0A1D8KB14</accession>
<dbReference type="AlphaFoldDB" id="A0A1D8KB14"/>
<dbReference type="RefSeq" id="WP_070073679.1">
    <property type="nucleotide sequence ID" value="NZ_CP017448.1"/>
</dbReference>
<name>A0A1D8KB14_9GAMM</name>
<protein>
    <submittedName>
        <fullName evidence="1">Glutamyl-tRNA amidotransferase</fullName>
    </submittedName>
</protein>
<dbReference type="InterPro" id="IPR023168">
    <property type="entry name" value="GatB_Yqey_C_2"/>
</dbReference>
<dbReference type="EMBL" id="CP017448">
    <property type="protein sequence ID" value="AOV18149.1"/>
    <property type="molecule type" value="Genomic_DNA"/>
</dbReference>